<dbReference type="InterPro" id="IPR036249">
    <property type="entry name" value="Thioredoxin-like_sf"/>
</dbReference>
<keyword evidence="9" id="KW-0325">Glycoprotein</keyword>
<dbReference type="InterPro" id="IPR042568">
    <property type="entry name" value="QSOX_FAD-bd_sf"/>
</dbReference>
<evidence type="ECO:0000256" key="4">
    <source>
        <dbReference type="ARBA" id="ARBA00022630"/>
    </source>
</evidence>
<dbReference type="EMBL" id="OU895878">
    <property type="protein sequence ID" value="CAG9803277.1"/>
    <property type="molecule type" value="Genomic_DNA"/>
</dbReference>
<evidence type="ECO:0000256" key="11">
    <source>
        <dbReference type="SAM" id="Phobius"/>
    </source>
</evidence>
<comment type="cofactor">
    <cofactor evidence="1">
        <name>FAD</name>
        <dbReference type="ChEBI" id="CHEBI:57692"/>
    </cofactor>
</comment>
<evidence type="ECO:0000256" key="6">
    <source>
        <dbReference type="ARBA" id="ARBA00022827"/>
    </source>
</evidence>
<evidence type="ECO:0000256" key="9">
    <source>
        <dbReference type="ARBA" id="ARBA00023180"/>
    </source>
</evidence>
<comment type="catalytic activity">
    <reaction evidence="10">
        <text>2 R'C(R)SH + O2 = R'C(R)S-S(R)CR' + H2O2</text>
        <dbReference type="Rhea" id="RHEA:17357"/>
        <dbReference type="ChEBI" id="CHEBI:15379"/>
        <dbReference type="ChEBI" id="CHEBI:16240"/>
        <dbReference type="ChEBI" id="CHEBI:16520"/>
        <dbReference type="ChEBI" id="CHEBI:17412"/>
        <dbReference type="EC" id="1.8.3.2"/>
    </reaction>
</comment>
<dbReference type="InterPro" id="IPR036774">
    <property type="entry name" value="ERV/ALR_sulphydryl_oxid_sf"/>
</dbReference>
<keyword evidence="7" id="KW-0560">Oxidoreductase</keyword>
<keyword evidence="5" id="KW-0732">Signal</keyword>
<evidence type="ECO:0000256" key="2">
    <source>
        <dbReference type="ARBA" id="ARBA00006041"/>
    </source>
</evidence>
<dbReference type="Gene3D" id="3.40.30.10">
    <property type="entry name" value="Glutaredoxin"/>
    <property type="match status" value="2"/>
</dbReference>
<keyword evidence="16" id="KW-1185">Reference proteome</keyword>
<dbReference type="Gene3D" id="1.20.120.310">
    <property type="entry name" value="ERV/ALR sulfhydryl oxidase domain"/>
    <property type="match status" value="1"/>
</dbReference>
<evidence type="ECO:0000259" key="14">
    <source>
        <dbReference type="Pfam" id="PF18371"/>
    </source>
</evidence>
<dbReference type="SUPFAM" id="SSF52833">
    <property type="entry name" value="Thioredoxin-like"/>
    <property type="match status" value="1"/>
</dbReference>
<dbReference type="PANTHER" id="PTHR22897">
    <property type="entry name" value="QUIESCIN Q6-RELATED SULFHYDRYL OXIDASE"/>
    <property type="match status" value="1"/>
</dbReference>
<evidence type="ECO:0000313" key="16">
    <source>
        <dbReference type="Proteomes" id="UP001153620"/>
    </source>
</evidence>
<dbReference type="InterPro" id="IPR017905">
    <property type="entry name" value="ERV/ALR_sulphydryl_oxidase"/>
</dbReference>
<dbReference type="PROSITE" id="PS00194">
    <property type="entry name" value="THIOREDOXIN_1"/>
    <property type="match status" value="1"/>
</dbReference>
<keyword evidence="4" id="KW-0285">Flavoprotein</keyword>
<keyword evidence="11" id="KW-0472">Membrane</keyword>
<dbReference type="FunFam" id="1.20.120.310:FF:000001">
    <property type="entry name" value="Sulfhydryl oxidase"/>
    <property type="match status" value="1"/>
</dbReference>
<gene>
    <name evidence="15" type="ORF">CHIRRI_LOCUS6178</name>
</gene>
<evidence type="ECO:0000259" key="13">
    <source>
        <dbReference type="Pfam" id="PF04777"/>
    </source>
</evidence>
<dbReference type="GO" id="GO:0006457">
    <property type="term" value="P:protein folding"/>
    <property type="evidence" value="ECO:0007669"/>
    <property type="project" value="TreeGrafter"/>
</dbReference>
<dbReference type="EC" id="1.8.3.2" evidence="3"/>
<accession>A0A9N9WP30</accession>
<keyword evidence="6" id="KW-0274">FAD</keyword>
<reference evidence="15" key="1">
    <citation type="submission" date="2022-01" db="EMBL/GenBank/DDBJ databases">
        <authorList>
            <person name="King R."/>
        </authorList>
    </citation>
    <scope>NUCLEOTIDE SEQUENCE</scope>
</reference>
<dbReference type="InterPro" id="IPR040986">
    <property type="entry name" value="QSOX_FAD-bd_dom"/>
</dbReference>
<dbReference type="Proteomes" id="UP001153620">
    <property type="component" value="Chromosome 2"/>
</dbReference>
<dbReference type="InterPro" id="IPR039798">
    <property type="entry name" value="Sulfhydryl_oxidase"/>
</dbReference>
<dbReference type="GO" id="GO:0003756">
    <property type="term" value="F:protein disulfide isomerase activity"/>
    <property type="evidence" value="ECO:0007669"/>
    <property type="project" value="TreeGrafter"/>
</dbReference>
<dbReference type="OrthoDB" id="59470at2759"/>
<comment type="similarity">
    <text evidence="2">Belongs to the quiescin-sulfhydryl oxidase (QSOX) family.</text>
</comment>
<sequence>MNIYRSGSVGTVVLFLMLLGNGYSMSPYERVMKRDAPQGLYSPADHVTVLTSTNFNEVVFDRPVASFVEFYNSYCGACQRFSPTWKSLAKNATKWGTFVQVCALDCATDENNDVCRQYEIMRYPTIRYFPPKYLRGDKQLGTNLDHLLIPKDAALMNELVMLLQNETNGGPNWPKFEKFDGDEWNEIFNTVPSIIRFVYVISDELPETIAQQTLLDYSSRDKITSRIVNTNNLKLFKDYSSSFRLGVVERKTGTFQSLTVYNESREALSFAINDHVKNNHISLISTEAPNIENASEDSVGTLLDRFYYDKARALSPMPLFRADLEQAIRYSLGHEVTQQQVISGEYLSALRAFVSVLTRYYNFGNKNSYKKLLDFLMEPSRTEVRGDELQTFMSKLSPPIVHDSRYVGCFSSKPGLRRFPCSLWSLFHHLTVQHLDSDLKDADQDPLEVLHAMHGYIKHFFGCTECSKHFQEMAKRNHIWNVTSRDQAVLWLWSSHNEVNKRLHDDLTEDENHPKIQFPAEEHCHVCHKKNGIKEWDKTEVLEFLRRHYGNEHVSNLGYYETLPNAKLFNARARQIFSGDAHLHIGVLAYVVIIICLMIVAVRFYFRRGYRKKLYPHDILGKV</sequence>
<reference evidence="15" key="2">
    <citation type="submission" date="2022-10" db="EMBL/GenBank/DDBJ databases">
        <authorList>
            <consortium name="ENA_rothamsted_submissions"/>
            <consortium name="culmorum"/>
            <person name="King R."/>
        </authorList>
    </citation>
    <scope>NUCLEOTIDE SEQUENCE</scope>
</reference>
<evidence type="ECO:0000256" key="8">
    <source>
        <dbReference type="ARBA" id="ARBA00023157"/>
    </source>
</evidence>
<dbReference type="Pfam" id="PF04777">
    <property type="entry name" value="Evr1_Alr"/>
    <property type="match status" value="1"/>
</dbReference>
<dbReference type="SUPFAM" id="SSF69000">
    <property type="entry name" value="FAD-dependent thiol oxidase"/>
    <property type="match status" value="1"/>
</dbReference>
<dbReference type="PANTHER" id="PTHR22897:SF8">
    <property type="entry name" value="SULFHYDRYL OXIDASE"/>
    <property type="match status" value="1"/>
</dbReference>
<dbReference type="GO" id="GO:0005615">
    <property type="term" value="C:extracellular space"/>
    <property type="evidence" value="ECO:0007669"/>
    <property type="project" value="TreeGrafter"/>
</dbReference>
<dbReference type="AlphaFoldDB" id="A0A9N9WP30"/>
<proteinExistence type="inferred from homology"/>
<feature type="transmembrane region" description="Helical" evidence="11">
    <location>
        <begin position="583"/>
        <end position="606"/>
    </location>
</feature>
<feature type="domain" description="Thioredoxin" evidence="12">
    <location>
        <begin position="47"/>
        <end position="132"/>
    </location>
</feature>
<dbReference type="Pfam" id="PF18371">
    <property type="entry name" value="FAD_SOX"/>
    <property type="match status" value="1"/>
</dbReference>
<dbReference type="GO" id="GO:0000139">
    <property type="term" value="C:Golgi membrane"/>
    <property type="evidence" value="ECO:0007669"/>
    <property type="project" value="TreeGrafter"/>
</dbReference>
<evidence type="ECO:0000256" key="7">
    <source>
        <dbReference type="ARBA" id="ARBA00023002"/>
    </source>
</evidence>
<dbReference type="InterPro" id="IPR017937">
    <property type="entry name" value="Thioredoxin_CS"/>
</dbReference>
<keyword evidence="11" id="KW-0812">Transmembrane</keyword>
<dbReference type="Pfam" id="PF00085">
    <property type="entry name" value="Thioredoxin"/>
    <property type="match status" value="1"/>
</dbReference>
<evidence type="ECO:0000313" key="15">
    <source>
        <dbReference type="EMBL" id="CAG9803277.1"/>
    </source>
</evidence>
<feature type="domain" description="Sulfhydryl oxidase flavin adenine dinucleotide (FAD) binding" evidence="14">
    <location>
        <begin position="319"/>
        <end position="409"/>
    </location>
</feature>
<dbReference type="InterPro" id="IPR013766">
    <property type="entry name" value="Thioredoxin_domain"/>
</dbReference>
<organism evidence="15 16">
    <name type="scientific">Chironomus riparius</name>
    <dbReference type="NCBI Taxonomy" id="315576"/>
    <lineage>
        <taxon>Eukaryota</taxon>
        <taxon>Metazoa</taxon>
        <taxon>Ecdysozoa</taxon>
        <taxon>Arthropoda</taxon>
        <taxon>Hexapoda</taxon>
        <taxon>Insecta</taxon>
        <taxon>Pterygota</taxon>
        <taxon>Neoptera</taxon>
        <taxon>Endopterygota</taxon>
        <taxon>Diptera</taxon>
        <taxon>Nematocera</taxon>
        <taxon>Chironomoidea</taxon>
        <taxon>Chironomidae</taxon>
        <taxon>Chironominae</taxon>
        <taxon>Chironomus</taxon>
    </lineage>
</organism>
<dbReference type="Gene3D" id="1.20.120.1960">
    <property type="entry name" value="QSOX sulfhydryl oxidase domain"/>
    <property type="match status" value="1"/>
</dbReference>
<keyword evidence="11" id="KW-1133">Transmembrane helix</keyword>
<keyword evidence="8" id="KW-1015">Disulfide bond</keyword>
<evidence type="ECO:0000256" key="5">
    <source>
        <dbReference type="ARBA" id="ARBA00022729"/>
    </source>
</evidence>
<evidence type="ECO:0000256" key="3">
    <source>
        <dbReference type="ARBA" id="ARBA00012512"/>
    </source>
</evidence>
<evidence type="ECO:0000259" key="12">
    <source>
        <dbReference type="Pfam" id="PF00085"/>
    </source>
</evidence>
<dbReference type="GO" id="GO:0016971">
    <property type="term" value="F:flavin-dependent sulfhydryl oxidase activity"/>
    <property type="evidence" value="ECO:0007669"/>
    <property type="project" value="InterPro"/>
</dbReference>
<name>A0A9N9WP30_9DIPT</name>
<protein>
    <recommendedName>
        <fullName evidence="3">thiol oxidase</fullName>
        <ecNumber evidence="3">1.8.3.2</ecNumber>
    </recommendedName>
</protein>
<feature type="domain" description="ERV/ALR sulfhydryl oxidase" evidence="13">
    <location>
        <begin position="421"/>
        <end position="518"/>
    </location>
</feature>
<evidence type="ECO:0000256" key="1">
    <source>
        <dbReference type="ARBA" id="ARBA00001974"/>
    </source>
</evidence>
<evidence type="ECO:0000256" key="10">
    <source>
        <dbReference type="ARBA" id="ARBA00048864"/>
    </source>
</evidence>